<protein>
    <submittedName>
        <fullName evidence="1">Uncharacterized protein</fullName>
    </submittedName>
</protein>
<sequence length="119" mass="13028">MCSSWGSHQGIRLFTLGRNYVDHEKTQQESLFIFFSGHHRSSLNVQRANPMPLLPGAHKQISPHPSCCSLAQARLRKSLSLVSPLSPGNLGFPLNRNKLQPAENTVDACSGSAANSRFS</sequence>
<proteinExistence type="predicted"/>
<dbReference type="Proteomes" id="UP001178461">
    <property type="component" value="Chromosome 13"/>
</dbReference>
<reference evidence="1" key="1">
    <citation type="submission" date="2022-12" db="EMBL/GenBank/DDBJ databases">
        <authorList>
            <person name="Alioto T."/>
            <person name="Alioto T."/>
            <person name="Gomez Garrido J."/>
        </authorList>
    </citation>
    <scope>NUCLEOTIDE SEQUENCE</scope>
</reference>
<keyword evidence="2" id="KW-1185">Reference proteome</keyword>
<evidence type="ECO:0000313" key="2">
    <source>
        <dbReference type="Proteomes" id="UP001178461"/>
    </source>
</evidence>
<dbReference type="AlphaFoldDB" id="A0AA35PJ14"/>
<accession>A0AA35PJ14</accession>
<dbReference type="EMBL" id="OX395138">
    <property type="protein sequence ID" value="CAI5789939.1"/>
    <property type="molecule type" value="Genomic_DNA"/>
</dbReference>
<evidence type="ECO:0000313" key="1">
    <source>
        <dbReference type="EMBL" id="CAI5789939.1"/>
    </source>
</evidence>
<gene>
    <name evidence="1" type="ORF">PODLI_1B039973</name>
</gene>
<name>A0AA35PJ14_9SAUR</name>
<organism evidence="1 2">
    <name type="scientific">Podarcis lilfordi</name>
    <name type="common">Lilford's wall lizard</name>
    <dbReference type="NCBI Taxonomy" id="74358"/>
    <lineage>
        <taxon>Eukaryota</taxon>
        <taxon>Metazoa</taxon>
        <taxon>Chordata</taxon>
        <taxon>Craniata</taxon>
        <taxon>Vertebrata</taxon>
        <taxon>Euteleostomi</taxon>
        <taxon>Lepidosauria</taxon>
        <taxon>Squamata</taxon>
        <taxon>Bifurcata</taxon>
        <taxon>Unidentata</taxon>
        <taxon>Episquamata</taxon>
        <taxon>Laterata</taxon>
        <taxon>Lacertibaenia</taxon>
        <taxon>Lacertidae</taxon>
        <taxon>Podarcis</taxon>
    </lineage>
</organism>